<name>A0A286UG56_9AGAM</name>
<dbReference type="InParanoid" id="A0A286UG56"/>
<dbReference type="GO" id="GO:0032981">
    <property type="term" value="P:mitochondrial respiratory chain complex I assembly"/>
    <property type="evidence" value="ECO:0007669"/>
    <property type="project" value="InterPro"/>
</dbReference>
<dbReference type="OrthoDB" id="3821113at2759"/>
<dbReference type="PANTHER" id="PTHR34561">
    <property type="entry name" value="NADH DEHYDROGENASE [UBIQUINONE] 1 ALPHA SUBCOMPLEX ASSEMBLY FACTOR 8"/>
    <property type="match status" value="1"/>
</dbReference>
<gene>
    <name evidence="1" type="ORF">PNOK_0531600</name>
</gene>
<dbReference type="GO" id="GO:0005739">
    <property type="term" value="C:mitochondrion"/>
    <property type="evidence" value="ECO:0007669"/>
    <property type="project" value="InterPro"/>
</dbReference>
<keyword evidence="2" id="KW-1185">Reference proteome</keyword>
<protein>
    <submittedName>
        <fullName evidence="1">Uncharacterized protein</fullName>
    </submittedName>
</protein>
<evidence type="ECO:0000313" key="2">
    <source>
        <dbReference type="Proteomes" id="UP000217199"/>
    </source>
</evidence>
<evidence type="ECO:0000313" key="1">
    <source>
        <dbReference type="EMBL" id="PAV18474.1"/>
    </source>
</evidence>
<dbReference type="PANTHER" id="PTHR34561:SF1">
    <property type="entry name" value="NADH DEHYDROGENASE [UBIQUINONE] 1 ALPHA SUBCOMPLEX ASSEMBLY FACTOR 8"/>
    <property type="match status" value="1"/>
</dbReference>
<dbReference type="EMBL" id="NBII01000005">
    <property type="protein sequence ID" value="PAV18474.1"/>
    <property type="molecule type" value="Genomic_DNA"/>
</dbReference>
<dbReference type="PROSITE" id="PS51808">
    <property type="entry name" value="CHCH"/>
    <property type="match status" value="1"/>
</dbReference>
<dbReference type="Proteomes" id="UP000217199">
    <property type="component" value="Unassembled WGS sequence"/>
</dbReference>
<reference evidence="1 2" key="1">
    <citation type="journal article" date="2017" name="Mol. Ecol.">
        <title>Comparative and population genomic landscape of Phellinus noxius: A hypervariable fungus causing root rot in trees.</title>
        <authorList>
            <person name="Chung C.L."/>
            <person name="Lee T.J."/>
            <person name="Akiba M."/>
            <person name="Lee H.H."/>
            <person name="Kuo T.H."/>
            <person name="Liu D."/>
            <person name="Ke H.M."/>
            <person name="Yokoi T."/>
            <person name="Roa M.B."/>
            <person name="Lu M.J."/>
            <person name="Chang Y.Y."/>
            <person name="Ann P.J."/>
            <person name="Tsai J.N."/>
            <person name="Chen C.Y."/>
            <person name="Tzean S.S."/>
            <person name="Ota Y."/>
            <person name="Hattori T."/>
            <person name="Sahashi N."/>
            <person name="Liou R.F."/>
            <person name="Kikuchi T."/>
            <person name="Tsai I.J."/>
        </authorList>
    </citation>
    <scope>NUCLEOTIDE SEQUENCE [LARGE SCALE GENOMIC DNA]</scope>
    <source>
        <strain evidence="1 2">FFPRI411160</strain>
    </source>
</reference>
<dbReference type="InterPro" id="IPR034595">
    <property type="entry name" value="NDUFAF8"/>
</dbReference>
<comment type="caution">
    <text evidence="1">The sequence shown here is derived from an EMBL/GenBank/DDBJ whole genome shotgun (WGS) entry which is preliminary data.</text>
</comment>
<organism evidence="1 2">
    <name type="scientific">Pyrrhoderma noxium</name>
    <dbReference type="NCBI Taxonomy" id="2282107"/>
    <lineage>
        <taxon>Eukaryota</taxon>
        <taxon>Fungi</taxon>
        <taxon>Dikarya</taxon>
        <taxon>Basidiomycota</taxon>
        <taxon>Agaricomycotina</taxon>
        <taxon>Agaricomycetes</taxon>
        <taxon>Hymenochaetales</taxon>
        <taxon>Hymenochaetaceae</taxon>
        <taxon>Pyrrhoderma</taxon>
    </lineage>
</organism>
<accession>A0A286UG56</accession>
<dbReference type="AlphaFoldDB" id="A0A286UG56"/>
<sequence length="70" mass="7724">MTPTTPALSAAQTITPLRRLAAHSTTTCAVQASAYGKCILGTYTDMKKDACKEEFELFGKCLHEAMKRKW</sequence>
<proteinExistence type="predicted"/>